<sequence length="54" mass="5761">MVCMDIWTALVEPHLQFQYNTTKDSGPIQKATALQGTGGTRGHQGTGGIRGHGH</sequence>
<dbReference type="AlphaFoldDB" id="A0A9Q1BNW3"/>
<protein>
    <submittedName>
        <fullName evidence="2">Uncharacterized protein</fullName>
    </submittedName>
</protein>
<evidence type="ECO:0000256" key="1">
    <source>
        <dbReference type="SAM" id="MobiDB-lite"/>
    </source>
</evidence>
<accession>A0A9Q1BNW3</accession>
<evidence type="ECO:0000313" key="2">
    <source>
        <dbReference type="EMBL" id="KAJ8029884.1"/>
    </source>
</evidence>
<reference evidence="2" key="1">
    <citation type="submission" date="2021-10" db="EMBL/GenBank/DDBJ databases">
        <title>Tropical sea cucumber genome reveals ecological adaptation and Cuvierian tubules defense mechanism.</title>
        <authorList>
            <person name="Chen T."/>
        </authorList>
    </citation>
    <scope>NUCLEOTIDE SEQUENCE</scope>
    <source>
        <strain evidence="2">Nanhai2018</strain>
        <tissue evidence="2">Muscle</tissue>
    </source>
</reference>
<proteinExistence type="predicted"/>
<name>A0A9Q1BNW3_HOLLE</name>
<dbReference type="EMBL" id="JAIZAY010000014">
    <property type="protein sequence ID" value="KAJ8029884.1"/>
    <property type="molecule type" value="Genomic_DNA"/>
</dbReference>
<organism evidence="2 3">
    <name type="scientific">Holothuria leucospilota</name>
    <name type="common">Black long sea cucumber</name>
    <name type="synonym">Mertensiothuria leucospilota</name>
    <dbReference type="NCBI Taxonomy" id="206669"/>
    <lineage>
        <taxon>Eukaryota</taxon>
        <taxon>Metazoa</taxon>
        <taxon>Echinodermata</taxon>
        <taxon>Eleutherozoa</taxon>
        <taxon>Echinozoa</taxon>
        <taxon>Holothuroidea</taxon>
        <taxon>Aspidochirotacea</taxon>
        <taxon>Aspidochirotida</taxon>
        <taxon>Holothuriidae</taxon>
        <taxon>Holothuria</taxon>
    </lineage>
</organism>
<comment type="caution">
    <text evidence="2">The sequence shown here is derived from an EMBL/GenBank/DDBJ whole genome shotgun (WGS) entry which is preliminary data.</text>
</comment>
<evidence type="ECO:0000313" key="3">
    <source>
        <dbReference type="Proteomes" id="UP001152320"/>
    </source>
</evidence>
<feature type="compositionally biased region" description="Gly residues" evidence="1">
    <location>
        <begin position="36"/>
        <end position="54"/>
    </location>
</feature>
<dbReference type="Proteomes" id="UP001152320">
    <property type="component" value="Chromosome 14"/>
</dbReference>
<gene>
    <name evidence="2" type="ORF">HOLleu_29400</name>
</gene>
<feature type="region of interest" description="Disordered" evidence="1">
    <location>
        <begin position="21"/>
        <end position="54"/>
    </location>
</feature>
<keyword evidence="3" id="KW-1185">Reference proteome</keyword>